<feature type="domain" description="AIG1-type G" evidence="3">
    <location>
        <begin position="58"/>
        <end position="186"/>
    </location>
</feature>
<dbReference type="Pfam" id="PF04548">
    <property type="entry name" value="AIG1"/>
    <property type="match status" value="1"/>
</dbReference>
<accession>A0A8J8NZD4</accession>
<dbReference type="OrthoDB" id="8954335at2759"/>
<keyword evidence="5" id="KW-1185">Reference proteome</keyword>
<proteinExistence type="predicted"/>
<evidence type="ECO:0000313" key="5">
    <source>
        <dbReference type="Proteomes" id="UP000785679"/>
    </source>
</evidence>
<dbReference type="PANTHER" id="PTHR10903">
    <property type="entry name" value="GTPASE, IMAP FAMILY MEMBER-RELATED"/>
    <property type="match status" value="1"/>
</dbReference>
<reference evidence="4" key="1">
    <citation type="submission" date="2019-06" db="EMBL/GenBank/DDBJ databases">
        <authorList>
            <person name="Zheng W."/>
        </authorList>
    </citation>
    <scope>NUCLEOTIDE SEQUENCE</scope>
    <source>
        <strain evidence="4">QDHG01</strain>
    </source>
</reference>
<comment type="caution">
    <text evidence="4">The sequence shown here is derived from an EMBL/GenBank/DDBJ whole genome shotgun (WGS) entry which is preliminary data.</text>
</comment>
<dbReference type="SUPFAM" id="SSF52540">
    <property type="entry name" value="P-loop containing nucleoside triphosphate hydrolases"/>
    <property type="match status" value="1"/>
</dbReference>
<dbReference type="InterPro" id="IPR027417">
    <property type="entry name" value="P-loop_NTPase"/>
</dbReference>
<dbReference type="PANTHER" id="PTHR10903:SF184">
    <property type="entry name" value="GTP-BINDING PROTEIN A"/>
    <property type="match status" value="1"/>
</dbReference>
<protein>
    <recommendedName>
        <fullName evidence="3">AIG1-type G domain-containing protein</fullName>
    </recommendedName>
</protein>
<organism evidence="4 5">
    <name type="scientific">Halteria grandinella</name>
    <dbReference type="NCBI Taxonomy" id="5974"/>
    <lineage>
        <taxon>Eukaryota</taxon>
        <taxon>Sar</taxon>
        <taxon>Alveolata</taxon>
        <taxon>Ciliophora</taxon>
        <taxon>Intramacronucleata</taxon>
        <taxon>Spirotrichea</taxon>
        <taxon>Stichotrichia</taxon>
        <taxon>Sporadotrichida</taxon>
        <taxon>Halteriidae</taxon>
        <taxon>Halteria</taxon>
    </lineage>
</organism>
<dbReference type="AlphaFoldDB" id="A0A8J8NZD4"/>
<dbReference type="Gene3D" id="3.40.50.300">
    <property type="entry name" value="P-loop containing nucleotide triphosphate hydrolases"/>
    <property type="match status" value="1"/>
</dbReference>
<dbReference type="InterPro" id="IPR006703">
    <property type="entry name" value="G_AIG1"/>
</dbReference>
<dbReference type="GO" id="GO:0005525">
    <property type="term" value="F:GTP binding"/>
    <property type="evidence" value="ECO:0007669"/>
    <property type="project" value="UniProtKB-KW"/>
</dbReference>
<keyword evidence="2" id="KW-0342">GTP-binding</keyword>
<evidence type="ECO:0000256" key="2">
    <source>
        <dbReference type="ARBA" id="ARBA00023134"/>
    </source>
</evidence>
<evidence type="ECO:0000259" key="3">
    <source>
        <dbReference type="Pfam" id="PF04548"/>
    </source>
</evidence>
<sequence length="359" mass="40529">MGSLYSEFHYETGNTVSQEKCAQLLSQNGYNLREALIQHYSGSSYSSNSKDDQGKQWVILGNTRAGKSTFINTMTGTQSAEVGKGFGQSTTSSSKAYTAILPTGQEVSLIDNAGFNDSRAISNSDIKDGIFKAIVKGNSKNTIDAVLLFQSCQTDFFSFQDLAKKAKQIFGPSIRNQLVVVFTKHVKNPEFAKEGMMECKKLGLRSFLWESVDISPYSMHRQKSSLQEFLFTKYPYRVWEAFSFMRKVAEKALSKQAMAPRLVKSKTKYFTETIQEVQTVTEYKTITQTVYREEARGGLAGFFGGTRTVTDYVTSQIPIQRQILVPKEVTRSRVEHQYIMPPLHQFIAPAKRELLQKLY</sequence>
<keyword evidence="1" id="KW-0547">Nucleotide-binding</keyword>
<dbReference type="Proteomes" id="UP000785679">
    <property type="component" value="Unassembled WGS sequence"/>
</dbReference>
<evidence type="ECO:0000256" key="1">
    <source>
        <dbReference type="ARBA" id="ARBA00022741"/>
    </source>
</evidence>
<gene>
    <name evidence="4" type="ORF">FGO68_gene13767</name>
</gene>
<evidence type="ECO:0000313" key="4">
    <source>
        <dbReference type="EMBL" id="TNV82871.1"/>
    </source>
</evidence>
<dbReference type="EMBL" id="RRYP01004422">
    <property type="protein sequence ID" value="TNV82871.1"/>
    <property type="molecule type" value="Genomic_DNA"/>
</dbReference>
<dbReference type="InterPro" id="IPR045058">
    <property type="entry name" value="GIMA/IAN/Toc"/>
</dbReference>
<name>A0A8J8NZD4_HALGN</name>